<dbReference type="InterPro" id="IPR026673">
    <property type="entry name" value="SPEC3/Stum"/>
</dbReference>
<dbReference type="Gene3D" id="3.30.1560.10">
    <property type="entry name" value="Mago nashi"/>
    <property type="match status" value="1"/>
</dbReference>
<dbReference type="Pfam" id="PF02792">
    <property type="entry name" value="Mago_nashi"/>
    <property type="match status" value="1"/>
</dbReference>
<evidence type="ECO:0000313" key="9">
    <source>
        <dbReference type="EMBL" id="CAJ0590769.1"/>
    </source>
</evidence>
<evidence type="ECO:0000256" key="3">
    <source>
        <dbReference type="ARBA" id="ARBA00009270"/>
    </source>
</evidence>
<dbReference type="GO" id="GO:0071683">
    <property type="term" value="C:sensory dendrite"/>
    <property type="evidence" value="ECO:0007669"/>
    <property type="project" value="TreeGrafter"/>
</dbReference>
<dbReference type="InterPro" id="IPR036605">
    <property type="entry name" value="Mago_nashi_sf"/>
</dbReference>
<proteinExistence type="inferred from homology"/>
<keyword evidence="8" id="KW-0539">Nucleus</keyword>
<keyword evidence="5" id="KW-0813">Transport</keyword>
<dbReference type="InterPro" id="IPR004023">
    <property type="entry name" value="Mago_nashi"/>
</dbReference>
<evidence type="ECO:0000256" key="6">
    <source>
        <dbReference type="ARBA" id="ARBA00022989"/>
    </source>
</evidence>
<dbReference type="PANTHER" id="PTHR21676:SF7">
    <property type="entry name" value="PROTEIN SPEC3"/>
    <property type="match status" value="1"/>
</dbReference>
<gene>
    <name evidence="9" type="ORF">CYNAS_LOCUS2752</name>
</gene>
<reference evidence="9" key="1">
    <citation type="submission" date="2023-07" db="EMBL/GenBank/DDBJ databases">
        <authorList>
            <consortium name="CYATHOMIX"/>
        </authorList>
    </citation>
    <scope>NUCLEOTIDE SEQUENCE</scope>
    <source>
        <strain evidence="9">N/A</strain>
    </source>
</reference>
<keyword evidence="4" id="KW-0812">Transmembrane</keyword>
<dbReference type="GO" id="GO:0050954">
    <property type="term" value="P:sensory perception of mechanical stimulus"/>
    <property type="evidence" value="ECO:0007669"/>
    <property type="project" value="TreeGrafter"/>
</dbReference>
<dbReference type="SUPFAM" id="SSF89817">
    <property type="entry name" value="Mago nashi protein"/>
    <property type="match status" value="1"/>
</dbReference>
<comment type="subcellular location">
    <subcellularLocation>
        <location evidence="2">Membrane</location>
        <topology evidence="2">Multi-pass membrane protein</topology>
    </subcellularLocation>
    <subcellularLocation>
        <location evidence="1">Nucleus</location>
    </subcellularLocation>
</comment>
<sequence length="143" mass="16064">MSYFAHYGEDWINRDVNNSNGPDGLRSFYYLIQDPKCLIFSLIGLQFKIKPIYSKDEPAVVEEDEHQERLRPGDRVNIPTNDLTLMHEAIPFLPIPVALVCMTMNVIFPGTGTILSGIIGLCLGQPRINGKEGRRLQAMVSNS</sequence>
<dbReference type="GO" id="GO:0016020">
    <property type="term" value="C:membrane"/>
    <property type="evidence" value="ECO:0007669"/>
    <property type="project" value="UniProtKB-SubCell"/>
</dbReference>
<dbReference type="GO" id="GO:0042330">
    <property type="term" value="P:taxis"/>
    <property type="evidence" value="ECO:0007669"/>
    <property type="project" value="TreeGrafter"/>
</dbReference>
<evidence type="ECO:0000256" key="2">
    <source>
        <dbReference type="ARBA" id="ARBA00004141"/>
    </source>
</evidence>
<evidence type="ECO:0000256" key="5">
    <source>
        <dbReference type="ARBA" id="ARBA00022816"/>
    </source>
</evidence>
<dbReference type="AlphaFoldDB" id="A0AA36GFW7"/>
<evidence type="ECO:0000256" key="7">
    <source>
        <dbReference type="ARBA" id="ARBA00023136"/>
    </source>
</evidence>
<name>A0AA36GFW7_CYLNA</name>
<keyword evidence="10" id="KW-1185">Reference proteome</keyword>
<keyword evidence="6" id="KW-1133">Transmembrane helix</keyword>
<evidence type="ECO:0000313" key="10">
    <source>
        <dbReference type="Proteomes" id="UP001176961"/>
    </source>
</evidence>
<protein>
    <submittedName>
        <fullName evidence="9">Uncharacterized protein</fullName>
    </submittedName>
</protein>
<evidence type="ECO:0000256" key="4">
    <source>
        <dbReference type="ARBA" id="ARBA00022692"/>
    </source>
</evidence>
<comment type="caution">
    <text evidence="9">The sequence shown here is derived from an EMBL/GenBank/DDBJ whole genome shotgun (WGS) entry which is preliminary data.</text>
</comment>
<dbReference type="PANTHER" id="PTHR21676">
    <property type="entry name" value="PROTEIN STUM"/>
    <property type="match status" value="1"/>
</dbReference>
<organism evidence="9 10">
    <name type="scientific">Cylicocyclus nassatus</name>
    <name type="common">Nematode worm</name>
    <dbReference type="NCBI Taxonomy" id="53992"/>
    <lineage>
        <taxon>Eukaryota</taxon>
        <taxon>Metazoa</taxon>
        <taxon>Ecdysozoa</taxon>
        <taxon>Nematoda</taxon>
        <taxon>Chromadorea</taxon>
        <taxon>Rhabditida</taxon>
        <taxon>Rhabditina</taxon>
        <taxon>Rhabditomorpha</taxon>
        <taxon>Strongyloidea</taxon>
        <taxon>Strongylidae</taxon>
        <taxon>Cylicocyclus</taxon>
    </lineage>
</organism>
<accession>A0AA36GFW7</accession>
<dbReference type="GO" id="GO:0035145">
    <property type="term" value="C:exon-exon junction complex"/>
    <property type="evidence" value="ECO:0007669"/>
    <property type="project" value="InterPro"/>
</dbReference>
<dbReference type="GO" id="GO:0019230">
    <property type="term" value="P:proprioception"/>
    <property type="evidence" value="ECO:0007669"/>
    <property type="project" value="TreeGrafter"/>
</dbReference>
<dbReference type="Pfam" id="PF15795">
    <property type="entry name" value="Spec3"/>
    <property type="match status" value="1"/>
</dbReference>
<comment type="similarity">
    <text evidence="3">Belongs to the mago nashi family.</text>
</comment>
<keyword evidence="5" id="KW-0509">mRNA transport</keyword>
<dbReference type="GO" id="GO:0008380">
    <property type="term" value="P:RNA splicing"/>
    <property type="evidence" value="ECO:0007669"/>
    <property type="project" value="InterPro"/>
</dbReference>
<evidence type="ECO:0000256" key="1">
    <source>
        <dbReference type="ARBA" id="ARBA00004123"/>
    </source>
</evidence>
<evidence type="ECO:0000256" key="8">
    <source>
        <dbReference type="ARBA" id="ARBA00023242"/>
    </source>
</evidence>
<dbReference type="EMBL" id="CATQJL010000001">
    <property type="protein sequence ID" value="CAJ0590769.1"/>
    <property type="molecule type" value="Genomic_DNA"/>
</dbReference>
<keyword evidence="7" id="KW-0472">Membrane</keyword>
<dbReference type="GO" id="GO:0051028">
    <property type="term" value="P:mRNA transport"/>
    <property type="evidence" value="ECO:0007669"/>
    <property type="project" value="UniProtKB-KW"/>
</dbReference>
<dbReference type="Proteomes" id="UP001176961">
    <property type="component" value="Unassembled WGS sequence"/>
</dbReference>